<protein>
    <submittedName>
        <fullName evidence="5">Uncharacterized protein</fullName>
    </submittedName>
</protein>
<accession>F2TWK2</accession>
<dbReference type="FunCoup" id="F2TWK2">
    <property type="interactions" value="185"/>
</dbReference>
<feature type="repeat" description="TPR" evidence="3">
    <location>
        <begin position="346"/>
        <end position="379"/>
    </location>
</feature>
<dbReference type="SUPFAM" id="SSF48452">
    <property type="entry name" value="TPR-like"/>
    <property type="match status" value="1"/>
</dbReference>
<dbReference type="GO" id="GO:0036064">
    <property type="term" value="C:ciliary basal body"/>
    <property type="evidence" value="ECO:0007669"/>
    <property type="project" value="TreeGrafter"/>
</dbReference>
<keyword evidence="1" id="KW-0677">Repeat</keyword>
<feature type="repeat" description="TPR" evidence="3">
    <location>
        <begin position="416"/>
        <end position="449"/>
    </location>
</feature>
<sequence length="502" mass="55897">MEGVDPLFYAHFLFRRRRYTEAADVCSELLAKNPYDKAAWYLKTRCLTEDVRIDETELEEEGLAEVMLDENAVASVPRPGTSFSRPLTDSGSSRGIRPMSKSGRPVSGFARPGTQGARPSTMEAAVRTARSATSRPVTSASGRYVRLGTASMLSGDDGTFIDVSKLDLRKYAFRRGLARALVLYILHVLNDTGKAMELAAYATEAARFQDWWWKAILGFCYHRLNLFRDAEKQLKSSFKQTPSILACMLLAKVYIRMDQPQNAIQCYREGLEKFPDEPVLLAGIARVFEGIGDLTKSVEEYKKLLKVDSTNVEAIASLAADKFYGDQPEIALVFYRRLLQMGVESAELFNNLGLSCFQAQQYDMALGCFERALSMADDEAMSDIWYNIAFVGMSLGNVKLAREALVLAVTCDSTNGEAYNNLGVIEQRKGNSGDARGHYQTAIKVSPHIHEPHYNYALMSLEAGDLQQAYKQVNDALQLYSAHLPSQDLLKELKATLSQHAS</sequence>
<proteinExistence type="predicted"/>
<evidence type="ECO:0000256" key="4">
    <source>
        <dbReference type="SAM" id="MobiDB-lite"/>
    </source>
</evidence>
<dbReference type="InterPro" id="IPR028796">
    <property type="entry name" value="BBS8"/>
</dbReference>
<dbReference type="AlphaFoldDB" id="F2TWK2"/>
<dbReference type="Pfam" id="PF13181">
    <property type="entry name" value="TPR_8"/>
    <property type="match status" value="1"/>
</dbReference>
<dbReference type="CDD" id="cd21341">
    <property type="entry name" value="TTC8_N"/>
    <property type="match status" value="1"/>
</dbReference>
<gene>
    <name evidence="5" type="ORF">PTSG_00470</name>
</gene>
<reference evidence="5" key="1">
    <citation type="submission" date="2009-08" db="EMBL/GenBank/DDBJ databases">
        <title>Annotation of Salpingoeca rosetta.</title>
        <authorList>
            <consortium name="The Broad Institute Genome Sequencing Platform"/>
            <person name="Russ C."/>
            <person name="Cuomo C."/>
            <person name="Burger G."/>
            <person name="Gray M.W."/>
            <person name="Holland P.W.H."/>
            <person name="King N."/>
            <person name="Lang F.B.F."/>
            <person name="Roger A.J."/>
            <person name="Ruiz-Trillo I."/>
            <person name="Young S.K."/>
            <person name="Zeng Q."/>
            <person name="Gargeya S."/>
            <person name="Alvarado L."/>
            <person name="Berlin A."/>
            <person name="Chapman S.B."/>
            <person name="Chen Z."/>
            <person name="Freedman E."/>
            <person name="Gellesch M."/>
            <person name="Goldberg J."/>
            <person name="Griggs A."/>
            <person name="Gujja S."/>
            <person name="Heilman E."/>
            <person name="Heiman D."/>
            <person name="Howarth C."/>
            <person name="Mehta T."/>
            <person name="Neiman D."/>
            <person name="Pearson M."/>
            <person name="Roberts A."/>
            <person name="Saif S."/>
            <person name="Shea T."/>
            <person name="Shenoy N."/>
            <person name="Sisk P."/>
            <person name="Stolte C."/>
            <person name="Sykes S."/>
            <person name="White J."/>
            <person name="Yandava C."/>
            <person name="Haas B."/>
            <person name="Nusbaum C."/>
            <person name="Birren B."/>
        </authorList>
    </citation>
    <scope>NUCLEOTIDE SEQUENCE [LARGE SCALE GENOMIC DNA]</scope>
    <source>
        <strain evidence="5">ATCC 50818</strain>
    </source>
</reference>
<evidence type="ECO:0000313" key="6">
    <source>
        <dbReference type="Proteomes" id="UP000007799"/>
    </source>
</evidence>
<dbReference type="PANTHER" id="PTHR44177">
    <property type="entry name" value="TETRATRICOPEPTIDE REPEAT PROTEIN 8"/>
    <property type="match status" value="1"/>
</dbReference>
<feature type="compositionally biased region" description="Polar residues" evidence="4">
    <location>
        <begin position="81"/>
        <end position="93"/>
    </location>
</feature>
<dbReference type="Pfam" id="PF13432">
    <property type="entry name" value="TPR_16"/>
    <property type="match status" value="1"/>
</dbReference>
<dbReference type="eggNOG" id="KOG1129">
    <property type="taxonomic scope" value="Eukaryota"/>
</dbReference>
<dbReference type="RefSeq" id="XP_004999017.1">
    <property type="nucleotide sequence ID" value="XM_004998960.1"/>
</dbReference>
<dbReference type="InParanoid" id="F2TWK2"/>
<dbReference type="Proteomes" id="UP000007799">
    <property type="component" value="Unassembled WGS sequence"/>
</dbReference>
<feature type="region of interest" description="Disordered" evidence="4">
    <location>
        <begin position="76"/>
        <end position="120"/>
    </location>
</feature>
<dbReference type="OrthoDB" id="421121at2759"/>
<dbReference type="PROSITE" id="PS50005">
    <property type="entry name" value="TPR"/>
    <property type="match status" value="2"/>
</dbReference>
<dbReference type="Gene3D" id="1.25.40.10">
    <property type="entry name" value="Tetratricopeptide repeat domain"/>
    <property type="match status" value="2"/>
</dbReference>
<keyword evidence="6" id="KW-1185">Reference proteome</keyword>
<evidence type="ECO:0000256" key="2">
    <source>
        <dbReference type="ARBA" id="ARBA00022803"/>
    </source>
</evidence>
<name>F2TWK2_SALR5</name>
<dbReference type="InterPro" id="IPR019734">
    <property type="entry name" value="TPR_rpt"/>
</dbReference>
<dbReference type="SMART" id="SM00028">
    <property type="entry name" value="TPR"/>
    <property type="match status" value="6"/>
</dbReference>
<dbReference type="GO" id="GO:1905515">
    <property type="term" value="P:non-motile cilium assembly"/>
    <property type="evidence" value="ECO:0007669"/>
    <property type="project" value="InterPro"/>
</dbReference>
<evidence type="ECO:0000256" key="3">
    <source>
        <dbReference type="PROSITE-ProRule" id="PRU00339"/>
    </source>
</evidence>
<keyword evidence="2 3" id="KW-0802">TPR repeat</keyword>
<dbReference type="STRING" id="946362.F2TWK2"/>
<organism evidence="6">
    <name type="scientific">Salpingoeca rosetta (strain ATCC 50818 / BSB-021)</name>
    <dbReference type="NCBI Taxonomy" id="946362"/>
    <lineage>
        <taxon>Eukaryota</taxon>
        <taxon>Choanoflagellata</taxon>
        <taxon>Craspedida</taxon>
        <taxon>Salpingoecidae</taxon>
        <taxon>Salpingoeca</taxon>
    </lineage>
</organism>
<dbReference type="InterPro" id="IPR011990">
    <property type="entry name" value="TPR-like_helical_dom_sf"/>
</dbReference>
<dbReference type="Pfam" id="PF07719">
    <property type="entry name" value="TPR_2"/>
    <property type="match status" value="1"/>
</dbReference>
<dbReference type="GO" id="GO:0034464">
    <property type="term" value="C:BBSome"/>
    <property type="evidence" value="ECO:0007669"/>
    <property type="project" value="InterPro"/>
</dbReference>
<dbReference type="InterPro" id="IPR013105">
    <property type="entry name" value="TPR_2"/>
</dbReference>
<dbReference type="GO" id="GO:0097730">
    <property type="term" value="C:non-motile cilium"/>
    <property type="evidence" value="ECO:0007669"/>
    <property type="project" value="TreeGrafter"/>
</dbReference>
<dbReference type="EMBL" id="GL832955">
    <property type="protein sequence ID" value="EGD72448.1"/>
    <property type="molecule type" value="Genomic_DNA"/>
</dbReference>
<evidence type="ECO:0000256" key="1">
    <source>
        <dbReference type="ARBA" id="ARBA00022737"/>
    </source>
</evidence>
<dbReference type="PANTHER" id="PTHR44177:SF1">
    <property type="entry name" value="TETRATRICOPEPTIDE REPEAT PROTEIN 8"/>
    <property type="match status" value="1"/>
</dbReference>
<dbReference type="OMA" id="QMGVNSA"/>
<dbReference type="KEGG" id="sre:PTSG_00470"/>
<dbReference type="GeneID" id="16067880"/>
<evidence type="ECO:0000313" key="5">
    <source>
        <dbReference type="EMBL" id="EGD72448.1"/>
    </source>
</evidence>